<dbReference type="InterPro" id="IPR029472">
    <property type="entry name" value="Copia-like_N"/>
</dbReference>
<dbReference type="PANTHER" id="PTHR37610:SF40">
    <property type="entry name" value="OS01G0909600 PROTEIN"/>
    <property type="match status" value="1"/>
</dbReference>
<dbReference type="Pfam" id="PF14244">
    <property type="entry name" value="Retrotran_gag_3"/>
    <property type="match status" value="1"/>
</dbReference>
<evidence type="ECO:0000313" key="2">
    <source>
        <dbReference type="EMBL" id="EPS69212.1"/>
    </source>
</evidence>
<name>S8E9N8_9LAMI</name>
<sequence>MDSLAPSSFVSSRLDGHNYVAWSKAVTLALGGRNLLSHIEGSGKPVRPQGQPPADAAGIPAWEISMAKYQTWQQQDYMVMSFILNAMEKELSETFVYASTAQELWEELDRRFGASVEPQIFYLRGELQTITQGNDSVVTYFTKLKRIWNQLDSLRPLPPAA</sequence>
<feature type="non-terminal residue" evidence="2">
    <location>
        <position position="161"/>
    </location>
</feature>
<evidence type="ECO:0000259" key="1">
    <source>
        <dbReference type="Pfam" id="PF14244"/>
    </source>
</evidence>
<accession>S8E9N8</accession>
<feature type="domain" description="Retrotransposon Copia-like N-terminal" evidence="1">
    <location>
        <begin position="8"/>
        <end position="43"/>
    </location>
</feature>
<dbReference type="OrthoDB" id="1731252at2759"/>
<keyword evidence="3" id="KW-1185">Reference proteome</keyword>
<reference evidence="2 3" key="1">
    <citation type="journal article" date="2013" name="BMC Genomics">
        <title>The miniature genome of a carnivorous plant Genlisea aurea contains a low number of genes and short non-coding sequences.</title>
        <authorList>
            <person name="Leushkin E.V."/>
            <person name="Sutormin R.A."/>
            <person name="Nabieva E.R."/>
            <person name="Penin A.A."/>
            <person name="Kondrashov A.S."/>
            <person name="Logacheva M.D."/>
        </authorList>
    </citation>
    <scope>NUCLEOTIDE SEQUENCE [LARGE SCALE GENOMIC DNA]</scope>
</reference>
<proteinExistence type="predicted"/>
<dbReference type="PANTHER" id="PTHR37610">
    <property type="entry name" value="CCHC-TYPE DOMAIN-CONTAINING PROTEIN"/>
    <property type="match status" value="1"/>
</dbReference>
<dbReference type="Pfam" id="PF14223">
    <property type="entry name" value="Retrotran_gag_2"/>
    <property type="match status" value="1"/>
</dbReference>
<organism evidence="2 3">
    <name type="scientific">Genlisea aurea</name>
    <dbReference type="NCBI Taxonomy" id="192259"/>
    <lineage>
        <taxon>Eukaryota</taxon>
        <taxon>Viridiplantae</taxon>
        <taxon>Streptophyta</taxon>
        <taxon>Embryophyta</taxon>
        <taxon>Tracheophyta</taxon>
        <taxon>Spermatophyta</taxon>
        <taxon>Magnoliopsida</taxon>
        <taxon>eudicotyledons</taxon>
        <taxon>Gunneridae</taxon>
        <taxon>Pentapetalae</taxon>
        <taxon>asterids</taxon>
        <taxon>lamiids</taxon>
        <taxon>Lamiales</taxon>
        <taxon>Lentibulariaceae</taxon>
        <taxon>Genlisea</taxon>
    </lineage>
</organism>
<comment type="caution">
    <text evidence="2">The sequence shown here is derived from an EMBL/GenBank/DDBJ whole genome shotgun (WGS) entry which is preliminary data.</text>
</comment>
<dbReference type="Proteomes" id="UP000015453">
    <property type="component" value="Unassembled WGS sequence"/>
</dbReference>
<gene>
    <name evidence="2" type="ORF">M569_05555</name>
</gene>
<evidence type="ECO:0000313" key="3">
    <source>
        <dbReference type="Proteomes" id="UP000015453"/>
    </source>
</evidence>
<dbReference type="EMBL" id="AUSU01002229">
    <property type="protein sequence ID" value="EPS69212.1"/>
    <property type="molecule type" value="Genomic_DNA"/>
</dbReference>
<protein>
    <recommendedName>
        <fullName evidence="1">Retrotransposon Copia-like N-terminal domain-containing protein</fullName>
    </recommendedName>
</protein>
<dbReference type="AlphaFoldDB" id="S8E9N8"/>